<reference evidence="14 15" key="1">
    <citation type="submission" date="2023-03" db="EMBL/GenBank/DDBJ databases">
        <title>Description of Hydrogenimonas sp. ISO32.</title>
        <authorList>
            <person name="Mino S."/>
            <person name="Fukazawa S."/>
            <person name="Sawabe T."/>
        </authorList>
    </citation>
    <scope>NUCLEOTIDE SEQUENCE [LARGE SCALE GENOMIC DNA]</scope>
    <source>
        <strain evidence="14 15">ISO32</strain>
    </source>
</reference>
<protein>
    <submittedName>
        <fullName evidence="14">Cytochrome b</fullName>
    </submittedName>
</protein>
<feature type="transmembrane region" description="Helical" evidence="11">
    <location>
        <begin position="191"/>
        <end position="212"/>
    </location>
</feature>
<keyword evidence="2" id="KW-0813">Transport</keyword>
<evidence type="ECO:0000256" key="11">
    <source>
        <dbReference type="SAM" id="Phobius"/>
    </source>
</evidence>
<evidence type="ECO:0000256" key="10">
    <source>
        <dbReference type="ARBA" id="ARBA00023136"/>
    </source>
</evidence>
<feature type="transmembrane region" description="Helical" evidence="11">
    <location>
        <begin position="124"/>
        <end position="146"/>
    </location>
</feature>
<evidence type="ECO:0000259" key="13">
    <source>
        <dbReference type="PROSITE" id="PS51003"/>
    </source>
</evidence>
<dbReference type="InterPro" id="IPR027387">
    <property type="entry name" value="Cytb/b6-like_sf"/>
</dbReference>
<keyword evidence="3" id="KW-0349">Heme</keyword>
<evidence type="ECO:0000256" key="1">
    <source>
        <dbReference type="ARBA" id="ARBA00004141"/>
    </source>
</evidence>
<dbReference type="InterPro" id="IPR005798">
    <property type="entry name" value="Cyt_b/b6_C"/>
</dbReference>
<dbReference type="SUPFAM" id="SSF81648">
    <property type="entry name" value="a domain/subunit of cytochrome bc1 complex (Ubiquinol-cytochrome c reductase)"/>
    <property type="match status" value="1"/>
</dbReference>
<sequence length="404" mass="46783">MAHFEKAHSLEEWLDQRLAIKTLRRVLAEEYWIPKNINFLWAMGMVLAFTFGILVVSGIFLLMYYQPNVDLAFDSVNYTIMQEVEFGWLWRHMHAVAASVVFLIIYIHMFTGIYYGSYKKGRELIWISGMLLFVSFSAEAFSGYMLPWGQMSYWAGMVITNLFSLGSLELNGLVEWIRGDYVPGQAFLTRFFMLHVFLLPLVIMALIGLHFGTLRIPHVNNQDGEEIDFDEEAKKYLAGKTKEAKVIRFANDFLSKDMFVVSIFLIFYFYLVFWHFDFAMDPINFDPADGLKTPPHIYPEWYFLWSYEILRPFPKDPGLVAFGFAQVIFFLLPFLDKSPNVAPASRRGIFAVWFWVLLLDMIVLTVMGKLPPQGIYSTIGLVAAVVFIALWILLPFITKKEKAV</sequence>
<evidence type="ECO:0000256" key="4">
    <source>
        <dbReference type="ARBA" id="ARBA00022660"/>
    </source>
</evidence>
<dbReference type="InterPro" id="IPR005797">
    <property type="entry name" value="Cyt_b/b6_N"/>
</dbReference>
<dbReference type="Pfam" id="PF00032">
    <property type="entry name" value="Cytochrom_B_C"/>
    <property type="match status" value="1"/>
</dbReference>
<evidence type="ECO:0000256" key="8">
    <source>
        <dbReference type="ARBA" id="ARBA00022989"/>
    </source>
</evidence>
<organism evidence="14 15">
    <name type="scientific">Hydrogenimonas cancrithermarum</name>
    <dbReference type="NCBI Taxonomy" id="2993563"/>
    <lineage>
        <taxon>Bacteria</taxon>
        <taxon>Pseudomonadati</taxon>
        <taxon>Campylobacterota</taxon>
        <taxon>Epsilonproteobacteria</taxon>
        <taxon>Campylobacterales</taxon>
        <taxon>Hydrogenimonadaceae</taxon>
        <taxon>Hydrogenimonas</taxon>
    </lineage>
</organism>
<proteinExistence type="predicted"/>
<feature type="transmembrane region" description="Helical" evidence="11">
    <location>
        <begin position="318"/>
        <end position="336"/>
    </location>
</feature>
<feature type="transmembrane region" description="Helical" evidence="11">
    <location>
        <begin position="258"/>
        <end position="276"/>
    </location>
</feature>
<keyword evidence="10 11" id="KW-0472">Membrane</keyword>
<dbReference type="SUPFAM" id="SSF81342">
    <property type="entry name" value="Transmembrane di-heme cytochromes"/>
    <property type="match status" value="1"/>
</dbReference>
<dbReference type="PANTHER" id="PTHR19271">
    <property type="entry name" value="CYTOCHROME B"/>
    <property type="match status" value="1"/>
</dbReference>
<evidence type="ECO:0000256" key="2">
    <source>
        <dbReference type="ARBA" id="ARBA00022448"/>
    </source>
</evidence>
<evidence type="ECO:0000256" key="3">
    <source>
        <dbReference type="ARBA" id="ARBA00022617"/>
    </source>
</evidence>
<evidence type="ECO:0000313" key="14">
    <source>
        <dbReference type="EMBL" id="BDY12785.1"/>
    </source>
</evidence>
<keyword evidence="9" id="KW-0408">Iron</keyword>
<dbReference type="RefSeq" id="WP_286337962.1">
    <property type="nucleotide sequence ID" value="NZ_AP027370.1"/>
</dbReference>
<keyword evidence="8 11" id="KW-1133">Transmembrane helix</keyword>
<feature type="transmembrane region" description="Helical" evidence="11">
    <location>
        <begin position="374"/>
        <end position="397"/>
    </location>
</feature>
<evidence type="ECO:0000256" key="7">
    <source>
        <dbReference type="ARBA" id="ARBA00022982"/>
    </source>
</evidence>
<evidence type="ECO:0000313" key="15">
    <source>
        <dbReference type="Proteomes" id="UP001321445"/>
    </source>
</evidence>
<dbReference type="Gene3D" id="1.20.810.10">
    <property type="entry name" value="Cytochrome Bc1 Complex, Chain C"/>
    <property type="match status" value="1"/>
</dbReference>
<accession>A0ABN6WUJ5</accession>
<keyword evidence="6" id="KW-0479">Metal-binding</keyword>
<feature type="transmembrane region" description="Helical" evidence="11">
    <location>
        <begin position="39"/>
        <end position="65"/>
    </location>
</feature>
<keyword evidence="4" id="KW-0679">Respiratory chain</keyword>
<comment type="subcellular location">
    <subcellularLocation>
        <location evidence="1">Membrane</location>
        <topology evidence="1">Multi-pass membrane protein</topology>
    </subcellularLocation>
</comment>
<dbReference type="PROSITE" id="PS51002">
    <property type="entry name" value="CYTB_NTER"/>
    <property type="match status" value="1"/>
</dbReference>
<keyword evidence="5 11" id="KW-0812">Transmembrane</keyword>
<dbReference type="InterPro" id="IPR016174">
    <property type="entry name" value="Di-haem_cyt_TM"/>
</dbReference>
<dbReference type="InterPro" id="IPR036150">
    <property type="entry name" value="Cyt_b/b6_C_sf"/>
</dbReference>
<dbReference type="Pfam" id="PF00033">
    <property type="entry name" value="Cytochrome_B"/>
    <property type="match status" value="1"/>
</dbReference>
<dbReference type="InterPro" id="IPR048259">
    <property type="entry name" value="Cytochrome_b_N_euk/bac"/>
</dbReference>
<dbReference type="EMBL" id="AP027370">
    <property type="protein sequence ID" value="BDY12785.1"/>
    <property type="molecule type" value="Genomic_DNA"/>
</dbReference>
<dbReference type="PROSITE" id="PS51003">
    <property type="entry name" value="CYTB_CTER"/>
    <property type="match status" value="1"/>
</dbReference>
<name>A0ABN6WUJ5_9BACT</name>
<dbReference type="PANTHER" id="PTHR19271:SF16">
    <property type="entry name" value="CYTOCHROME B"/>
    <property type="match status" value="1"/>
</dbReference>
<feature type="domain" description="Cytochrome b/b6 N-terminal region profile" evidence="12">
    <location>
        <begin position="10"/>
        <end position="223"/>
    </location>
</feature>
<keyword evidence="7" id="KW-0249">Electron transport</keyword>
<evidence type="ECO:0000259" key="12">
    <source>
        <dbReference type="PROSITE" id="PS51002"/>
    </source>
</evidence>
<feature type="transmembrane region" description="Helical" evidence="11">
    <location>
        <begin position="95"/>
        <end position="117"/>
    </location>
</feature>
<gene>
    <name evidence="14" type="ORF">HCR_10970</name>
</gene>
<keyword evidence="15" id="KW-1185">Reference proteome</keyword>
<evidence type="ECO:0000256" key="5">
    <source>
        <dbReference type="ARBA" id="ARBA00022692"/>
    </source>
</evidence>
<feature type="domain" description="Cytochrome b/b6 C-terminal region profile" evidence="13">
    <location>
        <begin position="239"/>
        <end position="404"/>
    </location>
</feature>
<dbReference type="CDD" id="cd00284">
    <property type="entry name" value="Cytochrome_b_N"/>
    <property type="match status" value="1"/>
</dbReference>
<evidence type="ECO:0000256" key="6">
    <source>
        <dbReference type="ARBA" id="ARBA00022723"/>
    </source>
</evidence>
<feature type="transmembrane region" description="Helical" evidence="11">
    <location>
        <begin position="348"/>
        <end position="368"/>
    </location>
</feature>
<evidence type="ECO:0000256" key="9">
    <source>
        <dbReference type="ARBA" id="ARBA00023004"/>
    </source>
</evidence>
<dbReference type="Proteomes" id="UP001321445">
    <property type="component" value="Chromosome"/>
</dbReference>